<reference evidence="2 3" key="1">
    <citation type="submission" date="2021-12" db="EMBL/GenBank/DDBJ databases">
        <title>Genome seq of p7.</title>
        <authorList>
            <person name="Seo T."/>
        </authorList>
    </citation>
    <scope>NUCLEOTIDE SEQUENCE [LARGE SCALE GENOMIC DNA]</scope>
    <source>
        <strain evidence="2 3">P7</strain>
    </source>
</reference>
<evidence type="ECO:0000256" key="1">
    <source>
        <dbReference type="SAM" id="MobiDB-lite"/>
    </source>
</evidence>
<gene>
    <name evidence="2" type="ORF">LXT12_10620</name>
</gene>
<feature type="compositionally biased region" description="Polar residues" evidence="1">
    <location>
        <begin position="84"/>
        <end position="97"/>
    </location>
</feature>
<name>A0ABS8XFC4_9BURK</name>
<accession>A0ABS8XFC4</accession>
<protein>
    <submittedName>
        <fullName evidence="2">Uncharacterized protein</fullName>
    </submittedName>
</protein>
<keyword evidence="3" id="KW-1185">Reference proteome</keyword>
<evidence type="ECO:0000313" key="3">
    <source>
        <dbReference type="Proteomes" id="UP001201463"/>
    </source>
</evidence>
<dbReference type="RefSeq" id="WP_233391819.1">
    <property type="nucleotide sequence ID" value="NZ_JAJTWT010000004.1"/>
</dbReference>
<comment type="caution">
    <text evidence="2">The sequence shown here is derived from an EMBL/GenBank/DDBJ whole genome shotgun (WGS) entry which is preliminary data.</text>
</comment>
<sequence length="117" mass="12989">PEFAFIVCVADLSSAAKKRDSNLLFASSSSIFENFFSQYSATSLSSPPRPALSQSSRQQQRGEILIRFRDAVKYFLKLLFRSASSTRRASKPRQQALITCPPPFTPSRLPFPVSAAL</sequence>
<proteinExistence type="predicted"/>
<dbReference type="Proteomes" id="UP001201463">
    <property type="component" value="Unassembled WGS sequence"/>
</dbReference>
<evidence type="ECO:0000313" key="2">
    <source>
        <dbReference type="EMBL" id="MCE4537702.1"/>
    </source>
</evidence>
<feature type="region of interest" description="Disordered" evidence="1">
    <location>
        <begin position="84"/>
        <end position="105"/>
    </location>
</feature>
<dbReference type="EMBL" id="JAJTWT010000004">
    <property type="protein sequence ID" value="MCE4537702.1"/>
    <property type="molecule type" value="Genomic_DNA"/>
</dbReference>
<organism evidence="2 3">
    <name type="scientific">Pelomonas caseinilytica</name>
    <dbReference type="NCBI Taxonomy" id="2906763"/>
    <lineage>
        <taxon>Bacteria</taxon>
        <taxon>Pseudomonadati</taxon>
        <taxon>Pseudomonadota</taxon>
        <taxon>Betaproteobacteria</taxon>
        <taxon>Burkholderiales</taxon>
        <taxon>Sphaerotilaceae</taxon>
        <taxon>Roseateles</taxon>
    </lineage>
</organism>
<feature type="non-terminal residue" evidence="2">
    <location>
        <position position="1"/>
    </location>
</feature>